<feature type="transmembrane region" description="Helical" evidence="11">
    <location>
        <begin position="151"/>
        <end position="173"/>
    </location>
</feature>
<evidence type="ECO:0000256" key="5">
    <source>
        <dbReference type="ARBA" id="ARBA00022679"/>
    </source>
</evidence>
<evidence type="ECO:0000256" key="9">
    <source>
        <dbReference type="ARBA" id="ARBA00023012"/>
    </source>
</evidence>
<dbReference type="SMART" id="SM00304">
    <property type="entry name" value="HAMP"/>
    <property type="match status" value="1"/>
</dbReference>
<dbReference type="InterPro" id="IPR005467">
    <property type="entry name" value="His_kinase_dom"/>
</dbReference>
<feature type="transmembrane region" description="Helical" evidence="11">
    <location>
        <begin position="12"/>
        <end position="33"/>
    </location>
</feature>
<dbReference type="PROSITE" id="PS50109">
    <property type="entry name" value="HIS_KIN"/>
    <property type="match status" value="1"/>
</dbReference>
<dbReference type="RefSeq" id="WP_146511748.1">
    <property type="nucleotide sequence ID" value="NZ_SIHI01000029.1"/>
</dbReference>
<comment type="caution">
    <text evidence="14">The sequence shown here is derived from an EMBL/GenBank/DDBJ whole genome shotgun (WGS) entry which is preliminary data.</text>
</comment>
<keyword evidence="15" id="KW-1185">Reference proteome</keyword>
<dbReference type="Pfam" id="PF00512">
    <property type="entry name" value="HisKA"/>
    <property type="match status" value="1"/>
</dbReference>
<evidence type="ECO:0000256" key="6">
    <source>
        <dbReference type="ARBA" id="ARBA00022692"/>
    </source>
</evidence>
<dbReference type="EMBL" id="SIHI01000029">
    <property type="protein sequence ID" value="TWT46351.1"/>
    <property type="molecule type" value="Genomic_DNA"/>
</dbReference>
<dbReference type="InterPro" id="IPR036890">
    <property type="entry name" value="HATPase_C_sf"/>
</dbReference>
<keyword evidence="5 14" id="KW-0808">Transferase</keyword>
<dbReference type="EC" id="2.7.13.3" evidence="3"/>
<gene>
    <name evidence="14" type="primary">zraS_7</name>
    <name evidence="14" type="ORF">KOR42_43900</name>
</gene>
<accession>A0A5C5W8K1</accession>
<dbReference type="GO" id="GO:0005886">
    <property type="term" value="C:plasma membrane"/>
    <property type="evidence" value="ECO:0007669"/>
    <property type="project" value="TreeGrafter"/>
</dbReference>
<dbReference type="OrthoDB" id="1931120at2"/>
<evidence type="ECO:0000256" key="10">
    <source>
        <dbReference type="ARBA" id="ARBA00023136"/>
    </source>
</evidence>
<keyword evidence="7" id="KW-0418">Kinase</keyword>
<dbReference type="Gene3D" id="6.10.340.10">
    <property type="match status" value="1"/>
</dbReference>
<evidence type="ECO:0000256" key="2">
    <source>
        <dbReference type="ARBA" id="ARBA00004370"/>
    </source>
</evidence>
<name>A0A5C5W8K1_9PLAN</name>
<dbReference type="SUPFAM" id="SSF55874">
    <property type="entry name" value="ATPase domain of HSP90 chaperone/DNA topoisomerase II/histidine kinase"/>
    <property type="match status" value="1"/>
</dbReference>
<dbReference type="InterPro" id="IPR036097">
    <property type="entry name" value="HisK_dim/P_sf"/>
</dbReference>
<dbReference type="Pfam" id="PF02518">
    <property type="entry name" value="HATPase_c"/>
    <property type="match status" value="1"/>
</dbReference>
<comment type="catalytic activity">
    <reaction evidence="1">
        <text>ATP + protein L-histidine = ADP + protein N-phospho-L-histidine.</text>
        <dbReference type="EC" id="2.7.13.3"/>
    </reaction>
</comment>
<keyword evidence="10 11" id="KW-0472">Membrane</keyword>
<keyword evidence="9" id="KW-0902">Two-component regulatory system</keyword>
<dbReference type="Gene3D" id="3.30.565.10">
    <property type="entry name" value="Histidine kinase-like ATPase, C-terminal domain"/>
    <property type="match status" value="1"/>
</dbReference>
<evidence type="ECO:0000259" key="12">
    <source>
        <dbReference type="PROSITE" id="PS50109"/>
    </source>
</evidence>
<evidence type="ECO:0000313" key="14">
    <source>
        <dbReference type="EMBL" id="TWT46351.1"/>
    </source>
</evidence>
<organism evidence="14 15">
    <name type="scientific">Thalassoglobus neptunius</name>
    <dbReference type="NCBI Taxonomy" id="1938619"/>
    <lineage>
        <taxon>Bacteria</taxon>
        <taxon>Pseudomonadati</taxon>
        <taxon>Planctomycetota</taxon>
        <taxon>Planctomycetia</taxon>
        <taxon>Planctomycetales</taxon>
        <taxon>Planctomycetaceae</taxon>
        <taxon>Thalassoglobus</taxon>
    </lineage>
</organism>
<dbReference type="InterPro" id="IPR003661">
    <property type="entry name" value="HisK_dim/P_dom"/>
</dbReference>
<dbReference type="GO" id="GO:0000155">
    <property type="term" value="F:phosphorelay sensor kinase activity"/>
    <property type="evidence" value="ECO:0007669"/>
    <property type="project" value="InterPro"/>
</dbReference>
<dbReference type="PRINTS" id="PR00344">
    <property type="entry name" value="BCTRLSENSOR"/>
</dbReference>
<protein>
    <recommendedName>
        <fullName evidence="3">histidine kinase</fullName>
        <ecNumber evidence="3">2.7.13.3</ecNumber>
    </recommendedName>
</protein>
<dbReference type="InterPro" id="IPR004358">
    <property type="entry name" value="Sig_transdc_His_kin-like_C"/>
</dbReference>
<evidence type="ECO:0000256" key="7">
    <source>
        <dbReference type="ARBA" id="ARBA00022777"/>
    </source>
</evidence>
<dbReference type="Proteomes" id="UP000317243">
    <property type="component" value="Unassembled WGS sequence"/>
</dbReference>
<dbReference type="InterPro" id="IPR050428">
    <property type="entry name" value="TCS_sensor_his_kinase"/>
</dbReference>
<dbReference type="SMART" id="SM00388">
    <property type="entry name" value="HisKA"/>
    <property type="match status" value="1"/>
</dbReference>
<dbReference type="SUPFAM" id="SSF47384">
    <property type="entry name" value="Homodimeric domain of signal transducing histidine kinase"/>
    <property type="match status" value="1"/>
</dbReference>
<dbReference type="PANTHER" id="PTHR45436">
    <property type="entry name" value="SENSOR HISTIDINE KINASE YKOH"/>
    <property type="match status" value="1"/>
</dbReference>
<evidence type="ECO:0000256" key="8">
    <source>
        <dbReference type="ARBA" id="ARBA00022989"/>
    </source>
</evidence>
<keyword evidence="8 11" id="KW-1133">Transmembrane helix</keyword>
<sequence length="456" mass="50180">MRWPIRNQILVPFVLIQIVTIAIVAAFAVWTAIRQVDRELHSRLDGVTATIESASYPLTPAILEELHRLSTAHLIVLDDNGMIVDTTLKASIQRLQKQIFQPQPQESTVIKTILGQRYLSRLVTRKAGSQRNRVLILYSESRLQAARTQAILPPILIGVVLLFLTTILSLWIASRFSNRIRQLQSQVARIADGDFTPVPLSPLNDELRGLTESINSMSSALDQSLKQLKDTERSFMLTQLVGGLAHQLRNSLTGARVSLQLHQRRCPQSDDQSIHVALKQLSLTEEQIKALLRVSRGQSTQTLSGQLGDLLTDAVSLVQPLCAHQQIELTSDAADIRCCVPDSDALRGAFLNILINGLEATGPNGSVNVRTEVHPQQISIEISNTGPPIPPKVSQQMFQAFFTTKPEGAGLGLALALQAAEDNGGSLEYISGERTTFRFVLPCTSQDEVIDQTENC</sequence>
<evidence type="ECO:0000256" key="1">
    <source>
        <dbReference type="ARBA" id="ARBA00000085"/>
    </source>
</evidence>
<dbReference type="SMART" id="SM00387">
    <property type="entry name" value="HATPase_c"/>
    <property type="match status" value="1"/>
</dbReference>
<dbReference type="Pfam" id="PF00672">
    <property type="entry name" value="HAMP"/>
    <property type="match status" value="1"/>
</dbReference>
<dbReference type="InterPro" id="IPR003594">
    <property type="entry name" value="HATPase_dom"/>
</dbReference>
<keyword evidence="4" id="KW-0597">Phosphoprotein</keyword>
<evidence type="ECO:0000256" key="3">
    <source>
        <dbReference type="ARBA" id="ARBA00012438"/>
    </source>
</evidence>
<dbReference type="PANTHER" id="PTHR45436:SF5">
    <property type="entry name" value="SENSOR HISTIDINE KINASE TRCS"/>
    <property type="match status" value="1"/>
</dbReference>
<reference evidence="14 15" key="1">
    <citation type="submission" date="2019-02" db="EMBL/GenBank/DDBJ databases">
        <title>Deep-cultivation of Planctomycetes and their phenomic and genomic characterization uncovers novel biology.</title>
        <authorList>
            <person name="Wiegand S."/>
            <person name="Jogler M."/>
            <person name="Boedeker C."/>
            <person name="Pinto D."/>
            <person name="Vollmers J."/>
            <person name="Rivas-Marin E."/>
            <person name="Kohn T."/>
            <person name="Peeters S.H."/>
            <person name="Heuer A."/>
            <person name="Rast P."/>
            <person name="Oberbeckmann S."/>
            <person name="Bunk B."/>
            <person name="Jeske O."/>
            <person name="Meyerdierks A."/>
            <person name="Storesund J.E."/>
            <person name="Kallscheuer N."/>
            <person name="Luecker S."/>
            <person name="Lage O.M."/>
            <person name="Pohl T."/>
            <person name="Merkel B.J."/>
            <person name="Hornburger P."/>
            <person name="Mueller R.-W."/>
            <person name="Bruemmer F."/>
            <person name="Labrenz M."/>
            <person name="Spormann A.M."/>
            <person name="Op Den Camp H."/>
            <person name="Overmann J."/>
            <person name="Amann R."/>
            <person name="Jetten M.S.M."/>
            <person name="Mascher T."/>
            <person name="Medema M.H."/>
            <person name="Devos D.P."/>
            <person name="Kaster A.-K."/>
            <person name="Ovreas L."/>
            <person name="Rohde M."/>
            <person name="Galperin M.Y."/>
            <person name="Jogler C."/>
        </authorList>
    </citation>
    <scope>NUCLEOTIDE SEQUENCE [LARGE SCALE GENOMIC DNA]</scope>
    <source>
        <strain evidence="14 15">KOR42</strain>
    </source>
</reference>
<feature type="domain" description="HAMP" evidence="13">
    <location>
        <begin position="174"/>
        <end position="226"/>
    </location>
</feature>
<evidence type="ECO:0000313" key="15">
    <source>
        <dbReference type="Proteomes" id="UP000317243"/>
    </source>
</evidence>
<feature type="domain" description="Histidine kinase" evidence="12">
    <location>
        <begin position="243"/>
        <end position="445"/>
    </location>
</feature>
<dbReference type="CDD" id="cd00082">
    <property type="entry name" value="HisKA"/>
    <property type="match status" value="1"/>
</dbReference>
<evidence type="ECO:0000256" key="11">
    <source>
        <dbReference type="SAM" id="Phobius"/>
    </source>
</evidence>
<evidence type="ECO:0000256" key="4">
    <source>
        <dbReference type="ARBA" id="ARBA00022553"/>
    </source>
</evidence>
<comment type="subcellular location">
    <subcellularLocation>
        <location evidence="2">Membrane</location>
    </subcellularLocation>
</comment>
<dbReference type="PROSITE" id="PS50885">
    <property type="entry name" value="HAMP"/>
    <property type="match status" value="1"/>
</dbReference>
<dbReference type="InterPro" id="IPR003660">
    <property type="entry name" value="HAMP_dom"/>
</dbReference>
<keyword evidence="6 11" id="KW-0812">Transmembrane</keyword>
<proteinExistence type="predicted"/>
<dbReference type="CDD" id="cd06225">
    <property type="entry name" value="HAMP"/>
    <property type="match status" value="1"/>
</dbReference>
<evidence type="ECO:0000259" key="13">
    <source>
        <dbReference type="PROSITE" id="PS50885"/>
    </source>
</evidence>
<dbReference type="AlphaFoldDB" id="A0A5C5W8K1"/>